<dbReference type="Proteomes" id="UP000305546">
    <property type="component" value="Unassembled WGS sequence"/>
</dbReference>
<sequence>MAMTLTSGLDELRRELAELCALRDIEDLLSRYGFYSDCGAVAAWLDLFCEDAFMDVPDYESGDPAATTRIAGRERLRTELVDNGTVRALRGRMQHHLCGPRTVEVSEGTAQVDSYAVVFRTAGNDDPSGFSLQFNRWTLRQVEGTWKIVGCVRRPVDQSLPFLRDIADTAGSRGSATRTRSRVSGVNHVAISVSDLARSIAFYTERLGLTVVATQPAIESIGGMATVTGYDDEVLRGSWALLAAGPDRVELVSYRSPAGQVPTGVRRPADIGLAHVALQVDDVDAVRAELTSAGVVTVSEPVDLGRHRSFYAYGPDGELIELLEERSPVPPGSPSR</sequence>
<dbReference type="InterPro" id="IPR018146">
    <property type="entry name" value="Glyoxalase_1_CS"/>
</dbReference>
<name>A0A5C4M8B8_9PSEU</name>
<accession>A0A5C4M8B8</accession>
<dbReference type="Gene3D" id="3.10.450.50">
    <property type="match status" value="1"/>
</dbReference>
<dbReference type="InterPro" id="IPR029068">
    <property type="entry name" value="Glyas_Bleomycin-R_OHBP_Dase"/>
</dbReference>
<evidence type="ECO:0000313" key="3">
    <source>
        <dbReference type="EMBL" id="TNC29235.1"/>
    </source>
</evidence>
<comment type="caution">
    <text evidence="3">The sequence shown here is derived from an EMBL/GenBank/DDBJ whole genome shotgun (WGS) entry which is preliminary data.</text>
</comment>
<dbReference type="Pfam" id="PF13577">
    <property type="entry name" value="SnoaL_4"/>
    <property type="match status" value="1"/>
</dbReference>
<dbReference type="InterPro" id="IPR004360">
    <property type="entry name" value="Glyas_Fos-R_dOase_dom"/>
</dbReference>
<reference evidence="3 4" key="1">
    <citation type="submission" date="2019-06" db="EMBL/GenBank/DDBJ databases">
        <title>Amycolatopsis alkalitolerans sp. nov., isolated from Gastrodia elata Blume.</title>
        <authorList>
            <person name="Narsing Rao M.P."/>
            <person name="Li W.J."/>
        </authorList>
    </citation>
    <scope>NUCLEOTIDE SEQUENCE [LARGE SCALE GENOMIC DNA]</scope>
    <source>
        <strain evidence="3 4">SYSUP0005</strain>
    </source>
</reference>
<feature type="domain" description="VOC" evidence="2">
    <location>
        <begin position="185"/>
        <end position="325"/>
    </location>
</feature>
<dbReference type="Pfam" id="PF00903">
    <property type="entry name" value="Glyoxalase"/>
    <property type="match status" value="1"/>
</dbReference>
<dbReference type="PROSITE" id="PS51819">
    <property type="entry name" value="VOC"/>
    <property type="match status" value="1"/>
</dbReference>
<dbReference type="PANTHER" id="PTHR43048:SF3">
    <property type="entry name" value="METHYLMALONYL-COA EPIMERASE, MITOCHONDRIAL"/>
    <property type="match status" value="1"/>
</dbReference>
<dbReference type="InterPro" id="IPR032710">
    <property type="entry name" value="NTF2-like_dom_sf"/>
</dbReference>
<keyword evidence="4" id="KW-1185">Reference proteome</keyword>
<dbReference type="GO" id="GO:0004493">
    <property type="term" value="F:methylmalonyl-CoA epimerase activity"/>
    <property type="evidence" value="ECO:0007669"/>
    <property type="project" value="TreeGrafter"/>
</dbReference>
<dbReference type="EMBL" id="VDFW01000002">
    <property type="protein sequence ID" value="TNC29235.1"/>
    <property type="molecule type" value="Genomic_DNA"/>
</dbReference>
<evidence type="ECO:0000259" key="2">
    <source>
        <dbReference type="PROSITE" id="PS51819"/>
    </source>
</evidence>
<dbReference type="GO" id="GO:0004462">
    <property type="term" value="F:lactoylglutathione lyase activity"/>
    <property type="evidence" value="ECO:0007669"/>
    <property type="project" value="InterPro"/>
</dbReference>
<dbReference type="AlphaFoldDB" id="A0A5C4M8B8"/>
<dbReference type="PANTHER" id="PTHR43048">
    <property type="entry name" value="METHYLMALONYL-COA EPIMERASE"/>
    <property type="match status" value="1"/>
</dbReference>
<organism evidence="3 4">
    <name type="scientific">Amycolatopsis alkalitolerans</name>
    <dbReference type="NCBI Taxonomy" id="2547244"/>
    <lineage>
        <taxon>Bacteria</taxon>
        <taxon>Bacillati</taxon>
        <taxon>Actinomycetota</taxon>
        <taxon>Actinomycetes</taxon>
        <taxon>Pseudonocardiales</taxon>
        <taxon>Pseudonocardiaceae</taxon>
        <taxon>Amycolatopsis</taxon>
    </lineage>
</organism>
<dbReference type="InterPro" id="IPR051785">
    <property type="entry name" value="MMCE/EMCE_epimerase"/>
</dbReference>
<dbReference type="PROSITE" id="PS00934">
    <property type="entry name" value="GLYOXALASE_I_1"/>
    <property type="match status" value="1"/>
</dbReference>
<evidence type="ECO:0000313" key="4">
    <source>
        <dbReference type="Proteomes" id="UP000305546"/>
    </source>
</evidence>
<dbReference type="Gene3D" id="3.10.180.10">
    <property type="entry name" value="2,3-Dihydroxybiphenyl 1,2-Dioxygenase, domain 1"/>
    <property type="match status" value="1"/>
</dbReference>
<dbReference type="InterPro" id="IPR037523">
    <property type="entry name" value="VOC_core"/>
</dbReference>
<dbReference type="GO" id="GO:0046491">
    <property type="term" value="P:L-methylmalonyl-CoA metabolic process"/>
    <property type="evidence" value="ECO:0007669"/>
    <property type="project" value="TreeGrafter"/>
</dbReference>
<dbReference type="GO" id="GO:0046872">
    <property type="term" value="F:metal ion binding"/>
    <property type="evidence" value="ECO:0007669"/>
    <property type="project" value="UniProtKB-KW"/>
</dbReference>
<proteinExistence type="predicted"/>
<evidence type="ECO:0000256" key="1">
    <source>
        <dbReference type="ARBA" id="ARBA00022723"/>
    </source>
</evidence>
<protein>
    <recommendedName>
        <fullName evidence="2">VOC domain-containing protein</fullName>
    </recommendedName>
</protein>
<gene>
    <name evidence="3" type="ORF">FG385_03945</name>
</gene>
<dbReference type="SUPFAM" id="SSF54427">
    <property type="entry name" value="NTF2-like"/>
    <property type="match status" value="1"/>
</dbReference>
<dbReference type="InterPro" id="IPR037401">
    <property type="entry name" value="SnoaL-like"/>
</dbReference>
<keyword evidence="1" id="KW-0479">Metal-binding</keyword>
<dbReference type="SUPFAM" id="SSF54593">
    <property type="entry name" value="Glyoxalase/Bleomycin resistance protein/Dihydroxybiphenyl dioxygenase"/>
    <property type="match status" value="1"/>
</dbReference>